<accession>A0A8S5PN67</accession>
<dbReference type="EMBL" id="BK015467">
    <property type="protein sequence ID" value="DAE08298.1"/>
    <property type="molecule type" value="Genomic_DNA"/>
</dbReference>
<name>A0A8S5PN67_9CAUD</name>
<organism evidence="1">
    <name type="scientific">Siphoviridae sp. ctnsL8</name>
    <dbReference type="NCBI Taxonomy" id="2825666"/>
    <lineage>
        <taxon>Viruses</taxon>
        <taxon>Duplodnaviria</taxon>
        <taxon>Heunggongvirae</taxon>
        <taxon>Uroviricota</taxon>
        <taxon>Caudoviricetes</taxon>
    </lineage>
</organism>
<evidence type="ECO:0000313" key="1">
    <source>
        <dbReference type="EMBL" id="DAE08298.1"/>
    </source>
</evidence>
<sequence>MDINKAEKAKSLLHELEKVQEIKNTMGKEAQNWWSFLTPEKQRWDNDGLMMPEILREEFTKAVDRSIEQLEKQIEEL</sequence>
<proteinExistence type="predicted"/>
<protein>
    <submittedName>
        <fullName evidence="1">Uncharacterized protein</fullName>
    </submittedName>
</protein>
<reference evidence="1" key="1">
    <citation type="journal article" date="2021" name="Proc. Natl. Acad. Sci. U.S.A.">
        <title>A Catalog of Tens of Thousands of Viruses from Human Metagenomes Reveals Hidden Associations with Chronic Diseases.</title>
        <authorList>
            <person name="Tisza M.J."/>
            <person name="Buck C.B."/>
        </authorList>
    </citation>
    <scope>NUCLEOTIDE SEQUENCE</scope>
    <source>
        <strain evidence="1">CtnsL8</strain>
    </source>
</reference>